<evidence type="ECO:0000259" key="13">
    <source>
        <dbReference type="Pfam" id="PF07488"/>
    </source>
</evidence>
<keyword evidence="2 8" id="KW-0858">Xylan degradation</keyword>
<dbReference type="GO" id="GO:2000886">
    <property type="term" value="P:glucuronoxylan catabolic process"/>
    <property type="evidence" value="ECO:0007669"/>
    <property type="project" value="UniProtKB-ARBA"/>
</dbReference>
<dbReference type="InterPro" id="IPR011099">
    <property type="entry name" value="Glyco_hydro_67_C"/>
</dbReference>
<name>A0A1K2IIH5_9FLAO</name>
<dbReference type="GO" id="GO:0005576">
    <property type="term" value="C:extracellular region"/>
    <property type="evidence" value="ECO:0007669"/>
    <property type="project" value="InterPro"/>
</dbReference>
<evidence type="ECO:0000256" key="6">
    <source>
        <dbReference type="ARBA" id="ARBA00023326"/>
    </source>
</evidence>
<dbReference type="STRING" id="369401.SAMN05428642_102496"/>
<dbReference type="SUPFAM" id="SSF55545">
    <property type="entry name" value="beta-N-acetylhexosaminidase-like domain"/>
    <property type="match status" value="1"/>
</dbReference>
<evidence type="ECO:0000313" key="15">
    <source>
        <dbReference type="Proteomes" id="UP000182544"/>
    </source>
</evidence>
<feature type="active site" description="Proton donor" evidence="9">
    <location>
        <position position="313"/>
    </location>
</feature>
<feature type="domain" description="Alpha glucuronidase N-terminal" evidence="11">
    <location>
        <begin position="31"/>
        <end position="152"/>
    </location>
</feature>
<dbReference type="EMBL" id="FPKV01000002">
    <property type="protein sequence ID" value="SFZ92040.1"/>
    <property type="molecule type" value="Genomic_DNA"/>
</dbReference>
<evidence type="ECO:0000256" key="4">
    <source>
        <dbReference type="ARBA" id="ARBA00023277"/>
    </source>
</evidence>
<feature type="domain" description="Glycosyl hydrolase family 67 C-terminal" evidence="12">
    <location>
        <begin position="476"/>
        <end position="701"/>
    </location>
</feature>
<evidence type="ECO:0000256" key="5">
    <source>
        <dbReference type="ARBA" id="ARBA00023295"/>
    </source>
</evidence>
<dbReference type="InterPro" id="IPR011100">
    <property type="entry name" value="Glyco_hydro_67_cat"/>
</dbReference>
<evidence type="ECO:0000256" key="1">
    <source>
        <dbReference type="ARBA" id="ARBA00008833"/>
    </source>
</evidence>
<sequence>MVLISNRIFGLILFFTFIFTNISFANNGYDLWLQYKKVENKQLLKEYTENIQAIQFFGNSETIKTALKELNIGLSGLFDNQNLFENDSPKNHLLVFGSESQLDTTYLNLIKTELSKVKKDGFVIKQIQLNGNSQIVISAKTDVGVLYGVFRFLRELQINNSLKDINIVDSPKIDVRILNHWDNLDRTVERGYAGFSLWNWHTLPDYIDQRYIDYARANASIGINGTVLTNVNANALILTPQYLEKVKALADVFRPYGIKVYLTARFSAPIEIGGLKTADPLDADVIKWWKDKTAEIYNTIPDFGGFLVKANSEGQPGPQNYGRNHVDGANMMAEALEPFGGIVMWRAFVYSEHDATDRAKQAYSEFVPYDGKFKDNVIVQVKNGAIDFQPREPFHPMFGAMPKTPLMMEFQITQEYLGFSTHLVYLPKLYEEVFETDTYREGKGSTVAKVVDGSLHNKKITGVAGVTNIGNDINWTGHHFLQANWYGFGRLAWNPHLKSEDIADEWIRQTFTNDENFIIPIKKMMIQSRETVVNYMNPYGLHHIFDTGHHYGPGPWVGSLPRPEWNPTYYHKADGFGLGFNRTKTGSNATAQYAPEIAKMYNDISTTPEKDLLWFHHVSWNHKLKNGYTLWDGMALKYQEGVNEVEDMISLWNSMEQYVDSQRFKEVKMMLNIQLKEAKWWRDACLLYFQQFSKQDLPNGVEKSSNSLKEFQSMTFPFAPGR</sequence>
<keyword evidence="6 10" id="KW-0624">Polysaccharide degradation</keyword>
<dbReference type="InterPro" id="IPR029018">
    <property type="entry name" value="Hex-like_dom2"/>
</dbReference>
<feature type="domain" description="Glycosyl hydrolase family 67 catalytic" evidence="13">
    <location>
        <begin position="156"/>
        <end position="475"/>
    </location>
</feature>
<proteinExistence type="inferred from homology"/>
<evidence type="ECO:0000256" key="8">
    <source>
        <dbReference type="PIRNR" id="PIRNR029900"/>
    </source>
</evidence>
<comment type="subunit">
    <text evidence="10">Homodimer.</text>
</comment>
<comment type="catalytic activity">
    <reaction evidence="7 10">
        <text>Hydrolysis of (1-&gt;2)-alpha-D-(4-O-methyl)glucuronosyl links in the main chain of hardwood xylans.</text>
        <dbReference type="EC" id="3.2.1.131"/>
    </reaction>
</comment>
<dbReference type="GO" id="GO:0033939">
    <property type="term" value="F:xylan alpha-1,2-glucuronosidase activity"/>
    <property type="evidence" value="ECO:0007669"/>
    <property type="project" value="UniProtKB-EC"/>
</dbReference>
<dbReference type="Pfam" id="PF07477">
    <property type="entry name" value="Glyco_hydro_67C"/>
    <property type="match status" value="1"/>
</dbReference>
<dbReference type="InterPro" id="IPR037054">
    <property type="entry name" value="A-glucoronidase_C_sf"/>
</dbReference>
<keyword evidence="3 8" id="KW-0378">Hydrolase</keyword>
<dbReference type="RefSeq" id="WP_072401454.1">
    <property type="nucleotide sequence ID" value="NZ_FPKV01000002.1"/>
</dbReference>
<dbReference type="Gene3D" id="3.20.20.80">
    <property type="entry name" value="Glycosidases"/>
    <property type="match status" value="1"/>
</dbReference>
<evidence type="ECO:0000259" key="12">
    <source>
        <dbReference type="Pfam" id="PF07477"/>
    </source>
</evidence>
<dbReference type="FunFam" id="3.20.20.80:FF:000096">
    <property type="entry name" value="Xylan alpha-1,2-glucuronidase"/>
    <property type="match status" value="1"/>
</dbReference>
<dbReference type="InterPro" id="IPR017853">
    <property type="entry name" value="GH"/>
</dbReference>
<accession>A0A1K2IIH5</accession>
<evidence type="ECO:0000259" key="11">
    <source>
        <dbReference type="Pfam" id="PF03648"/>
    </source>
</evidence>
<gene>
    <name evidence="14" type="ORF">SAMN05428642_102496</name>
</gene>
<dbReference type="Proteomes" id="UP000182544">
    <property type="component" value="Unassembled WGS sequence"/>
</dbReference>
<dbReference type="Gene3D" id="3.30.379.10">
    <property type="entry name" value="Chitobiase/beta-hexosaminidase domain 2-like"/>
    <property type="match status" value="1"/>
</dbReference>
<dbReference type="SUPFAM" id="SSF51445">
    <property type="entry name" value="(Trans)glycosidases"/>
    <property type="match status" value="1"/>
</dbReference>
<dbReference type="Gene3D" id="3.90.1330.10">
    <property type="entry name" value="Alpha-glucuronidase, C-terminal domain"/>
    <property type="match status" value="1"/>
</dbReference>
<protein>
    <recommendedName>
        <fullName evidence="10">Xylan alpha-1,2-glucuronidase</fullName>
        <ecNumber evidence="10">3.2.1.131</ecNumber>
    </recommendedName>
</protein>
<dbReference type="InterPro" id="IPR011395">
    <property type="entry name" value="Glyco_hydro_67_aGlcAse"/>
</dbReference>
<reference evidence="14 15" key="1">
    <citation type="submission" date="2016-10" db="EMBL/GenBank/DDBJ databases">
        <authorList>
            <person name="de Groot N.N."/>
        </authorList>
    </citation>
    <scope>NUCLEOTIDE SEQUENCE [LARGE SCALE GENOMIC DNA]</scope>
    <source>
        <strain evidence="14 15">DSM 18180</strain>
    </source>
</reference>
<dbReference type="EC" id="3.2.1.131" evidence="10"/>
<keyword evidence="5 8" id="KW-0326">Glycosidase</keyword>
<evidence type="ECO:0000256" key="7">
    <source>
        <dbReference type="ARBA" id="ARBA00052795"/>
    </source>
</evidence>
<dbReference type="GO" id="GO:0046559">
    <property type="term" value="F:alpha-glucuronidase activity"/>
    <property type="evidence" value="ECO:0007669"/>
    <property type="project" value="InterPro"/>
</dbReference>
<feature type="active site" description="Proton acceptor" evidence="9">
    <location>
        <position position="387"/>
    </location>
</feature>
<keyword evidence="15" id="KW-1185">Reference proteome</keyword>
<keyword evidence="4 10" id="KW-0119">Carbohydrate metabolism</keyword>
<evidence type="ECO:0000256" key="10">
    <source>
        <dbReference type="RuleBase" id="RU361198"/>
    </source>
</evidence>
<dbReference type="OrthoDB" id="339499at2"/>
<evidence type="ECO:0000256" key="3">
    <source>
        <dbReference type="ARBA" id="ARBA00022801"/>
    </source>
</evidence>
<dbReference type="PANTHER" id="PTHR39207">
    <property type="entry name" value="ALPHA-GLUCURONIDASE A"/>
    <property type="match status" value="1"/>
</dbReference>
<dbReference type="AlphaFoldDB" id="A0A1K2IIH5"/>
<evidence type="ECO:0000313" key="14">
    <source>
        <dbReference type="EMBL" id="SFZ92040.1"/>
    </source>
</evidence>
<evidence type="ECO:0000256" key="9">
    <source>
        <dbReference type="PIRSR" id="PIRSR029900-1"/>
    </source>
</evidence>
<dbReference type="PIRSF" id="PIRSF029900">
    <property type="entry name" value="Alpha-glucuronds"/>
    <property type="match status" value="1"/>
</dbReference>
<dbReference type="PANTHER" id="PTHR39207:SF1">
    <property type="entry name" value="ALPHA-GLUCURONIDASE A"/>
    <property type="match status" value="1"/>
</dbReference>
<dbReference type="Pfam" id="PF07488">
    <property type="entry name" value="Glyco_hydro_67M"/>
    <property type="match status" value="1"/>
</dbReference>
<feature type="active site" description="Proton acceptor" evidence="9">
    <location>
        <position position="415"/>
    </location>
</feature>
<comment type="similarity">
    <text evidence="1 8 10">Belongs to the glycosyl hydrolase 67 family.</text>
</comment>
<organism evidence="14 15">
    <name type="scientific">Flaviramulus basaltis</name>
    <dbReference type="NCBI Taxonomy" id="369401"/>
    <lineage>
        <taxon>Bacteria</taxon>
        <taxon>Pseudomonadati</taxon>
        <taxon>Bacteroidota</taxon>
        <taxon>Flavobacteriia</taxon>
        <taxon>Flavobacteriales</taxon>
        <taxon>Flavobacteriaceae</taxon>
        <taxon>Flaviramulus</taxon>
    </lineage>
</organism>
<dbReference type="InterPro" id="IPR005154">
    <property type="entry name" value="Glyco_hydro_67_aGlcAse_N"/>
</dbReference>
<dbReference type="Pfam" id="PF03648">
    <property type="entry name" value="Glyco_hydro_67N"/>
    <property type="match status" value="1"/>
</dbReference>
<evidence type="ECO:0000256" key="2">
    <source>
        <dbReference type="ARBA" id="ARBA00022651"/>
    </source>
</evidence>